<dbReference type="Gene3D" id="2.10.110.10">
    <property type="entry name" value="Cysteine Rich Protein"/>
    <property type="match status" value="1"/>
</dbReference>
<feature type="compositionally biased region" description="Low complexity" evidence="1">
    <location>
        <begin position="188"/>
        <end position="198"/>
    </location>
</feature>
<dbReference type="AlphaFoldDB" id="A0A8T2PL74"/>
<accession>A0A8T2PL74</accession>
<feature type="compositionally biased region" description="Pro residues" evidence="1">
    <location>
        <begin position="199"/>
        <end position="209"/>
    </location>
</feature>
<protein>
    <recommendedName>
        <fullName evidence="4">LIM zinc-binding domain-containing protein</fullName>
    </recommendedName>
</protein>
<sequence length="302" mass="31934">MAGIKRPAEDSTEEPSGKKNQPVIAKPFPSKPAAESRPAPTITVTTPSKPSPKQSRAANQARAPTMEPVTVGEVSVGHVISAQRQQGLKCEKKVSADNSSKTGTLSSTCAVCKNHVHLVQRHLVDGNLYHRNCFNFICTTHDSTQSGGKAPATGGLQRNGPAPAKAGPTWLTTKTDSSATSRPTSALSTPAVTATSPKPTSPAPTPAPAPAKVSTAKPWTSTASKTQEARQRFFESTPTTPESTPISRPTAAQESSRKGRVLLKVEEPKEMAKLLITKKLTEGNSNNNNTTYQSGLRPAENR</sequence>
<evidence type="ECO:0000256" key="1">
    <source>
        <dbReference type="SAM" id="MobiDB-lite"/>
    </source>
</evidence>
<name>A0A8T2PL74_9TELE</name>
<evidence type="ECO:0008006" key="4">
    <source>
        <dbReference type="Google" id="ProtNLM"/>
    </source>
</evidence>
<evidence type="ECO:0000313" key="3">
    <source>
        <dbReference type="Proteomes" id="UP000824540"/>
    </source>
</evidence>
<feature type="region of interest" description="Disordered" evidence="1">
    <location>
        <begin position="143"/>
        <end position="262"/>
    </location>
</feature>
<feature type="compositionally biased region" description="Polar residues" evidence="1">
    <location>
        <begin position="282"/>
        <end position="294"/>
    </location>
</feature>
<evidence type="ECO:0000313" key="2">
    <source>
        <dbReference type="EMBL" id="KAG9349827.1"/>
    </source>
</evidence>
<dbReference type="EMBL" id="JAFBMS010000008">
    <property type="protein sequence ID" value="KAG9349827.1"/>
    <property type="molecule type" value="Genomic_DNA"/>
</dbReference>
<reference evidence="2" key="1">
    <citation type="thesis" date="2021" institute="BYU ScholarsArchive" country="Provo, UT, USA">
        <title>Applications of and Algorithms for Genome Assembly and Genomic Analyses with an Emphasis on Marine Teleosts.</title>
        <authorList>
            <person name="Pickett B.D."/>
        </authorList>
    </citation>
    <scope>NUCLEOTIDE SEQUENCE</scope>
    <source>
        <strain evidence="2">HI-2016</strain>
    </source>
</reference>
<proteinExistence type="predicted"/>
<feature type="compositionally biased region" description="Low complexity" evidence="1">
    <location>
        <begin position="236"/>
        <end position="250"/>
    </location>
</feature>
<feature type="compositionally biased region" description="Polar residues" evidence="1">
    <location>
        <begin position="42"/>
        <end position="58"/>
    </location>
</feature>
<comment type="caution">
    <text evidence="2">The sequence shown here is derived from an EMBL/GenBank/DDBJ whole genome shotgun (WGS) entry which is preliminary data.</text>
</comment>
<dbReference type="OrthoDB" id="10017054at2759"/>
<organism evidence="2 3">
    <name type="scientific">Albula glossodonta</name>
    <name type="common">roundjaw bonefish</name>
    <dbReference type="NCBI Taxonomy" id="121402"/>
    <lineage>
        <taxon>Eukaryota</taxon>
        <taxon>Metazoa</taxon>
        <taxon>Chordata</taxon>
        <taxon>Craniata</taxon>
        <taxon>Vertebrata</taxon>
        <taxon>Euteleostomi</taxon>
        <taxon>Actinopterygii</taxon>
        <taxon>Neopterygii</taxon>
        <taxon>Teleostei</taxon>
        <taxon>Albuliformes</taxon>
        <taxon>Albulidae</taxon>
        <taxon>Albula</taxon>
    </lineage>
</organism>
<dbReference type="Proteomes" id="UP000824540">
    <property type="component" value="Unassembled WGS sequence"/>
</dbReference>
<gene>
    <name evidence="2" type="ORF">JZ751_026180</name>
</gene>
<keyword evidence="3" id="KW-1185">Reference proteome</keyword>
<feature type="region of interest" description="Disordered" evidence="1">
    <location>
        <begin position="277"/>
        <end position="302"/>
    </location>
</feature>
<dbReference type="SUPFAM" id="SSF57716">
    <property type="entry name" value="Glucocorticoid receptor-like (DNA-binding domain)"/>
    <property type="match status" value="1"/>
</dbReference>
<feature type="region of interest" description="Disordered" evidence="1">
    <location>
        <begin position="1"/>
        <end position="66"/>
    </location>
</feature>
<feature type="compositionally biased region" description="Polar residues" evidence="1">
    <location>
        <begin position="170"/>
        <end position="187"/>
    </location>
</feature>